<feature type="region of interest" description="Disordered" evidence="1">
    <location>
        <begin position="503"/>
        <end position="530"/>
    </location>
</feature>
<gene>
    <name evidence="2" type="ORF">C361_01826</name>
</gene>
<reference evidence="2 3" key="1">
    <citation type="submission" date="2017-06" db="EMBL/GenBank/DDBJ databases">
        <title>Global population genomics of the pathogenic fungus Cryptococcus neoformans var. grubii.</title>
        <authorList>
            <person name="Cuomo C."/>
            <person name="Litvintseva A."/>
            <person name="Chen Y."/>
            <person name="Young S."/>
            <person name="Zeng Q."/>
            <person name="Chapman S."/>
            <person name="Gujja S."/>
            <person name="Saif S."/>
            <person name="Birren B."/>
        </authorList>
    </citation>
    <scope>NUCLEOTIDE SEQUENCE [LARGE SCALE GENOMIC DNA]</scope>
    <source>
        <strain evidence="2 3">Tu259-1</strain>
    </source>
</reference>
<dbReference type="EMBL" id="AMKT01000027">
    <property type="protein sequence ID" value="OXG25866.1"/>
    <property type="molecule type" value="Genomic_DNA"/>
</dbReference>
<feature type="compositionally biased region" description="Basic and acidic residues" evidence="1">
    <location>
        <begin position="510"/>
        <end position="530"/>
    </location>
</feature>
<dbReference type="GO" id="GO:0000324">
    <property type="term" value="C:fungal-type vacuole"/>
    <property type="evidence" value="ECO:0007669"/>
    <property type="project" value="TreeGrafter"/>
</dbReference>
<dbReference type="GO" id="GO:0005796">
    <property type="term" value="C:Golgi lumen"/>
    <property type="evidence" value="ECO:0007669"/>
    <property type="project" value="TreeGrafter"/>
</dbReference>
<protein>
    <submittedName>
        <fullName evidence="2">Glutathione transferase</fullName>
    </submittedName>
</protein>
<feature type="region of interest" description="Disordered" evidence="1">
    <location>
        <begin position="71"/>
        <end position="171"/>
    </location>
</feature>
<accession>A0A854QJ59</accession>
<dbReference type="InterPro" id="IPR036249">
    <property type="entry name" value="Thioredoxin-like_sf"/>
</dbReference>
<dbReference type="GO" id="GO:0034599">
    <property type="term" value="P:cellular response to oxidative stress"/>
    <property type="evidence" value="ECO:0007669"/>
    <property type="project" value="TreeGrafter"/>
</dbReference>
<dbReference type="GO" id="GO:0005801">
    <property type="term" value="C:cis-Golgi network"/>
    <property type="evidence" value="ECO:0007669"/>
    <property type="project" value="TreeGrafter"/>
</dbReference>
<dbReference type="PROSITE" id="PS51354">
    <property type="entry name" value="GLUTAREDOXIN_2"/>
    <property type="match status" value="1"/>
</dbReference>
<dbReference type="SUPFAM" id="SSF52833">
    <property type="entry name" value="Thioredoxin-like"/>
    <property type="match status" value="1"/>
</dbReference>
<organism evidence="2 3">
    <name type="scientific">Cryptococcus neoformans Tu259-1</name>
    <dbReference type="NCBI Taxonomy" id="1230072"/>
    <lineage>
        <taxon>Eukaryota</taxon>
        <taxon>Fungi</taxon>
        <taxon>Dikarya</taxon>
        <taxon>Basidiomycota</taxon>
        <taxon>Agaricomycotina</taxon>
        <taxon>Tremellomycetes</taxon>
        <taxon>Tremellales</taxon>
        <taxon>Cryptococcaceae</taxon>
        <taxon>Cryptococcus</taxon>
        <taxon>Cryptococcus neoformans species complex</taxon>
    </lineage>
</organism>
<name>A0A854QJ59_CRYNE</name>
<feature type="compositionally biased region" description="Polar residues" evidence="1">
    <location>
        <begin position="136"/>
        <end position="151"/>
    </location>
</feature>
<dbReference type="AlphaFoldDB" id="A0A854QJ59"/>
<proteinExistence type="predicted"/>
<evidence type="ECO:0000313" key="3">
    <source>
        <dbReference type="Proteomes" id="UP000199727"/>
    </source>
</evidence>
<dbReference type="GO" id="GO:0016740">
    <property type="term" value="F:transferase activity"/>
    <property type="evidence" value="ECO:0007669"/>
    <property type="project" value="UniProtKB-KW"/>
</dbReference>
<dbReference type="OrthoDB" id="423313at2759"/>
<comment type="caution">
    <text evidence="2">The sequence shown here is derived from an EMBL/GenBank/DDBJ whole genome shotgun (WGS) entry which is preliminary data.</text>
</comment>
<evidence type="ECO:0000256" key="1">
    <source>
        <dbReference type="SAM" id="MobiDB-lite"/>
    </source>
</evidence>
<feature type="compositionally biased region" description="Low complexity" evidence="1">
    <location>
        <begin position="112"/>
        <end position="126"/>
    </location>
</feature>
<keyword evidence="2" id="KW-0808">Transferase</keyword>
<evidence type="ECO:0000313" key="2">
    <source>
        <dbReference type="EMBL" id="OXG25866.1"/>
    </source>
</evidence>
<dbReference type="PANTHER" id="PTHR45694:SF5">
    <property type="entry name" value="GLUTAREDOXIN 2"/>
    <property type="match status" value="1"/>
</dbReference>
<dbReference type="Proteomes" id="UP000199727">
    <property type="component" value="Unassembled WGS sequence"/>
</dbReference>
<dbReference type="Gene3D" id="3.40.30.10">
    <property type="entry name" value="Glutaredoxin"/>
    <property type="match status" value="1"/>
</dbReference>
<dbReference type="GO" id="GO:0015038">
    <property type="term" value="F:glutathione disulfide oxidoreductase activity"/>
    <property type="evidence" value="ECO:0007669"/>
    <property type="project" value="TreeGrafter"/>
</dbReference>
<sequence>MSETDVIIVGFFSFTRLNIDPSLFLLQIPTFPPSPPTTSSSRMISTSPEWFSAPVKPPYKPSPLSISIPIRPLPVMDSDSDSDINQEHGSLSSEAPTPPLSPSDTVSSIEMTGKASSYSTWSSGSDGDTEDVIVTPSCQRPSYQRRNSPSSYFDLDPCRGKKGSRSRSPGVPVSGLIEPMWKLEEKEKSEVKVKSTGTNKLLEPFQMAFPTKKNTNIHYVLDEDSFVLTHVPAKVVSLSAFKPRLPRVPRWQRPIVITVMSIILFGSLCMVSWFQQSLINAERSVAVRKGEWMVKHAAIAKAESDQMVDTEPGYKPAKPQHHPLKAQSKLSKRVDEDQKPFKKVNFDMTKDEELAALMSFIAGTSANALPPIDSENELSLEGFLPFDPRSPHAKAELEELVRTQWEINPIMVLGNMRDPMMREARALFKRYNVKPAPFYVDIDQRSDSAYLSATLEHILGKQTGPYVLLAGKNIGSTSKLIELETKGDLIDTVKGAGASIAKKLKKNKHQKEEERKENERVLGPQRIEDA</sequence>
<dbReference type="PANTHER" id="PTHR45694">
    <property type="entry name" value="GLUTAREDOXIN 2"/>
    <property type="match status" value="1"/>
</dbReference>
<feature type="region of interest" description="Disordered" evidence="1">
    <location>
        <begin position="306"/>
        <end position="332"/>
    </location>
</feature>